<evidence type="ECO:0000256" key="1">
    <source>
        <dbReference type="ARBA" id="ARBA00004240"/>
    </source>
</evidence>
<dbReference type="GO" id="GO:0005783">
    <property type="term" value="C:endoplasmic reticulum"/>
    <property type="evidence" value="ECO:0007669"/>
    <property type="project" value="UniProtKB-SubCell"/>
</dbReference>
<dbReference type="AlphaFoldDB" id="A0A3N4IBZ3"/>
<dbReference type="PANTHER" id="PTHR40787">
    <property type="entry name" value="SECRETED PROTEIN"/>
    <property type="match status" value="1"/>
</dbReference>
<dbReference type="PANTHER" id="PTHR40787:SF3">
    <property type="entry name" value="PROTEIN TRANSPORT PROTEIN SEC39"/>
    <property type="match status" value="1"/>
</dbReference>
<reference evidence="7 8" key="1">
    <citation type="journal article" date="2018" name="Nat. Ecol. Evol.">
        <title>Pezizomycetes genomes reveal the molecular basis of ectomycorrhizal truffle lifestyle.</title>
        <authorList>
            <person name="Murat C."/>
            <person name="Payen T."/>
            <person name="Noel B."/>
            <person name="Kuo A."/>
            <person name="Morin E."/>
            <person name="Chen J."/>
            <person name="Kohler A."/>
            <person name="Krizsan K."/>
            <person name="Balestrini R."/>
            <person name="Da Silva C."/>
            <person name="Montanini B."/>
            <person name="Hainaut M."/>
            <person name="Levati E."/>
            <person name="Barry K.W."/>
            <person name="Belfiori B."/>
            <person name="Cichocki N."/>
            <person name="Clum A."/>
            <person name="Dockter R.B."/>
            <person name="Fauchery L."/>
            <person name="Guy J."/>
            <person name="Iotti M."/>
            <person name="Le Tacon F."/>
            <person name="Lindquist E.A."/>
            <person name="Lipzen A."/>
            <person name="Malagnac F."/>
            <person name="Mello A."/>
            <person name="Molinier V."/>
            <person name="Miyauchi S."/>
            <person name="Poulain J."/>
            <person name="Riccioni C."/>
            <person name="Rubini A."/>
            <person name="Sitrit Y."/>
            <person name="Splivallo R."/>
            <person name="Traeger S."/>
            <person name="Wang M."/>
            <person name="Zifcakova L."/>
            <person name="Wipf D."/>
            <person name="Zambonelli A."/>
            <person name="Paolocci F."/>
            <person name="Nowrousian M."/>
            <person name="Ottonello S."/>
            <person name="Baldrian P."/>
            <person name="Spatafora J.W."/>
            <person name="Henrissat B."/>
            <person name="Nagy L.G."/>
            <person name="Aury J.M."/>
            <person name="Wincker P."/>
            <person name="Grigoriev I.V."/>
            <person name="Bonfante P."/>
            <person name="Martin F.M."/>
        </authorList>
    </citation>
    <scope>NUCLEOTIDE SEQUENCE [LARGE SCALE GENOMIC DNA]</scope>
    <source>
        <strain evidence="7 8">RN42</strain>
    </source>
</reference>
<evidence type="ECO:0000256" key="5">
    <source>
        <dbReference type="SAM" id="MobiDB-lite"/>
    </source>
</evidence>
<dbReference type="OrthoDB" id="342024at2759"/>
<name>A0A3N4IBZ3_ASCIM</name>
<feature type="region of interest" description="Disordered" evidence="5">
    <location>
        <begin position="760"/>
        <end position="795"/>
    </location>
</feature>
<dbReference type="Proteomes" id="UP000275078">
    <property type="component" value="Unassembled WGS sequence"/>
</dbReference>
<dbReference type="GO" id="GO:0015031">
    <property type="term" value="P:protein transport"/>
    <property type="evidence" value="ECO:0007669"/>
    <property type="project" value="UniProtKB-KW"/>
</dbReference>
<proteinExistence type="predicted"/>
<keyword evidence="3" id="KW-0256">Endoplasmic reticulum</keyword>
<keyword evidence="2" id="KW-0813">Transport</keyword>
<evidence type="ECO:0000256" key="3">
    <source>
        <dbReference type="ARBA" id="ARBA00022824"/>
    </source>
</evidence>
<keyword evidence="4" id="KW-0653">Protein transport</keyword>
<feature type="domain" description="Sec39" evidence="6">
    <location>
        <begin position="48"/>
        <end position="685"/>
    </location>
</feature>
<feature type="region of interest" description="Disordered" evidence="5">
    <location>
        <begin position="692"/>
        <end position="741"/>
    </location>
</feature>
<keyword evidence="8" id="KW-1185">Reference proteome</keyword>
<dbReference type="GO" id="GO:0006890">
    <property type="term" value="P:retrograde vesicle-mediated transport, Golgi to endoplasmic reticulum"/>
    <property type="evidence" value="ECO:0007669"/>
    <property type="project" value="InterPro"/>
</dbReference>
<feature type="compositionally biased region" description="Low complexity" evidence="5">
    <location>
        <begin position="725"/>
        <end position="737"/>
    </location>
</feature>
<protein>
    <submittedName>
        <fullName evidence="7">Secretory pathway Sec39</fullName>
    </submittedName>
</protein>
<evidence type="ECO:0000256" key="4">
    <source>
        <dbReference type="ARBA" id="ARBA00022927"/>
    </source>
</evidence>
<evidence type="ECO:0000259" key="6">
    <source>
        <dbReference type="Pfam" id="PF08314"/>
    </source>
</evidence>
<evidence type="ECO:0000313" key="7">
    <source>
        <dbReference type="EMBL" id="RPA83605.1"/>
    </source>
</evidence>
<comment type="subcellular location">
    <subcellularLocation>
        <location evidence="1">Endoplasmic reticulum</location>
    </subcellularLocation>
</comment>
<evidence type="ECO:0000313" key="8">
    <source>
        <dbReference type="Proteomes" id="UP000275078"/>
    </source>
</evidence>
<organism evidence="7 8">
    <name type="scientific">Ascobolus immersus RN42</name>
    <dbReference type="NCBI Taxonomy" id="1160509"/>
    <lineage>
        <taxon>Eukaryota</taxon>
        <taxon>Fungi</taxon>
        <taxon>Dikarya</taxon>
        <taxon>Ascomycota</taxon>
        <taxon>Pezizomycotina</taxon>
        <taxon>Pezizomycetes</taxon>
        <taxon>Pezizales</taxon>
        <taxon>Ascobolaceae</taxon>
        <taxon>Ascobolus</taxon>
    </lineage>
</organism>
<accession>A0A3N4IBZ3</accession>
<evidence type="ECO:0000256" key="2">
    <source>
        <dbReference type="ARBA" id="ARBA00022448"/>
    </source>
</evidence>
<dbReference type="EMBL" id="ML119663">
    <property type="protein sequence ID" value="RPA83605.1"/>
    <property type="molecule type" value="Genomic_DNA"/>
</dbReference>
<dbReference type="Pfam" id="PF08314">
    <property type="entry name" value="Sec39"/>
    <property type="match status" value="1"/>
</dbReference>
<dbReference type="InterPro" id="IPR013244">
    <property type="entry name" value="Sec39_domain"/>
</dbReference>
<gene>
    <name evidence="7" type="ORF">BJ508DRAFT_413278</name>
</gene>
<sequence>MATPSKSNAGLLSLSPEKITLLSIHQLTSGLLSQFTHLLHIVHSSPAHTSILPLQTARYALLHFLPESTAPGEYISILRYLFQPTLYPLNVSEIDEALDITPVKSLKESTARRRVAELEIGTFEETITEWLKHRVRRIDHETGDLSLSETLLLEFLNEDEEVQEYFYGTLMVVQRLVYEFDCGDWDLARIESLDAVEVVRSVLAEKGGVEMLDVVIKPFLEVGGRQDGWEAVWDWIKPLSWSDGAPVLQNWRGPALSQQRRYVELVLEWIYGVSVIGGDKSVYERMRVIGGRLAEILNQRIAPEEECIGAGQGPEKRYELLEATPVALTLLFTLLMAAEVLGISVGQTMEYRVDSTVEKQLFLLNNTIRKWAWGRKSENAVEGNIREVRWLKDVAGVFGKIQDADMDALLLTKLLDVEKFRIADKLIIRSGRLTYDKIQEIVLFQFDKRFNSASNGNKTRGRMSLAAQSLDLLRPSEPSPQLLKAKAILSAVHSLSSYTLSFKPGIPAPPREIRAYEDPFELIEKLLEQNQNSYTHLEPLIRITRDLVTGSSADFEDPIDPETVSARIESLCVQAALTADDFASAYSLISSRILPAFTTASIHSTSKASQSEEPKEETWKPIILAAKFHSRSGKDSETIDLRLELAAQALRLCPKDYISEILGIWRRLEEEYLASRNWSEDAEEARANTGASIGSLFNPKAPKKDRNPGLAIPGGFGGIGPSIPPTSGTGTPGTPGSATKIPFNLTQGLGRAVWNKIPVGQGGRLSEEGGRGSMDSIRSGSDDGMVAGKDRQRKRDVVSGMVTSGLVSGIGWVLGAQPQGGK</sequence>